<feature type="domain" description="Radical SAM core" evidence="4">
    <location>
        <begin position="2"/>
        <end position="161"/>
    </location>
</feature>
<organism evidence="5">
    <name type="scientific">Staphylothermus marinus</name>
    <dbReference type="NCBI Taxonomy" id="2280"/>
    <lineage>
        <taxon>Archaea</taxon>
        <taxon>Thermoproteota</taxon>
        <taxon>Thermoprotei</taxon>
        <taxon>Desulfurococcales</taxon>
        <taxon>Desulfurococcaceae</taxon>
        <taxon>Staphylothermus</taxon>
    </lineage>
</organism>
<sequence length="245" mass="28615">MHNCTYCYARQYTKLREVSLNWGRVIFVKENISSILRNEVKNYKPGVVGLSTITDPYQPVEAIYRLTRSLIEILVKNGFKISIQTKNPLILRDLDLIIKHVDRIDVGFTITSFQKRIVDFIEPFAPSPKARLDALKKLNDKGVETWIFYGPVIPGLNDDFETMKSIVEAGFLTNSKILVDRLHVKSFMYSQDNPMKDFVKKVSREWWNDFLNNFLKICSEYDVYCIPGFAEPMFKNRVIDEFYSK</sequence>
<dbReference type="AlphaFoldDB" id="A0A7C4D884"/>
<keyword evidence="1" id="KW-0479">Metal-binding</keyword>
<evidence type="ECO:0000256" key="2">
    <source>
        <dbReference type="ARBA" id="ARBA00023004"/>
    </source>
</evidence>
<accession>A0A7C4D884</accession>
<gene>
    <name evidence="6" type="ORF">ENT92_01335</name>
    <name evidence="5" type="ORF">ENU14_07440</name>
</gene>
<dbReference type="Pfam" id="PF04055">
    <property type="entry name" value="Radical_SAM"/>
    <property type="match status" value="1"/>
</dbReference>
<dbReference type="PANTHER" id="PTHR43432:SF6">
    <property type="entry name" value="RADICAL SAM CORE DOMAIN-CONTAINING PROTEIN"/>
    <property type="match status" value="1"/>
</dbReference>
<evidence type="ECO:0000259" key="4">
    <source>
        <dbReference type="Pfam" id="PF04055"/>
    </source>
</evidence>
<dbReference type="GO" id="GO:0051536">
    <property type="term" value="F:iron-sulfur cluster binding"/>
    <property type="evidence" value="ECO:0007669"/>
    <property type="project" value="UniProtKB-KW"/>
</dbReference>
<evidence type="ECO:0000313" key="5">
    <source>
        <dbReference type="EMBL" id="HGM59395.1"/>
    </source>
</evidence>
<comment type="caution">
    <text evidence="5">The sequence shown here is derived from an EMBL/GenBank/DDBJ whole genome shotgun (WGS) entry which is preliminary data.</text>
</comment>
<dbReference type="GO" id="GO:0003824">
    <property type="term" value="F:catalytic activity"/>
    <property type="evidence" value="ECO:0007669"/>
    <property type="project" value="InterPro"/>
</dbReference>
<evidence type="ECO:0000256" key="1">
    <source>
        <dbReference type="ARBA" id="ARBA00022723"/>
    </source>
</evidence>
<dbReference type="InterPro" id="IPR040086">
    <property type="entry name" value="MJ0683-like"/>
</dbReference>
<dbReference type="EMBL" id="DTAN01000053">
    <property type="protein sequence ID" value="HGU64846.1"/>
    <property type="molecule type" value="Genomic_DNA"/>
</dbReference>
<dbReference type="SUPFAM" id="SSF102114">
    <property type="entry name" value="Radical SAM enzymes"/>
    <property type="match status" value="1"/>
</dbReference>
<protein>
    <submittedName>
        <fullName evidence="5">Radical SAM protein</fullName>
    </submittedName>
</protein>
<name>A0A7C4D884_STAMA</name>
<proteinExistence type="predicted"/>
<dbReference type="GO" id="GO:0046872">
    <property type="term" value="F:metal ion binding"/>
    <property type="evidence" value="ECO:0007669"/>
    <property type="project" value="UniProtKB-KW"/>
</dbReference>
<dbReference type="InterPro" id="IPR007197">
    <property type="entry name" value="rSAM"/>
</dbReference>
<dbReference type="CDD" id="cd01335">
    <property type="entry name" value="Radical_SAM"/>
    <property type="match status" value="1"/>
</dbReference>
<evidence type="ECO:0000313" key="6">
    <source>
        <dbReference type="EMBL" id="HGU64846.1"/>
    </source>
</evidence>
<dbReference type="Gene3D" id="3.80.30.30">
    <property type="match status" value="1"/>
</dbReference>
<keyword evidence="3" id="KW-0411">Iron-sulfur</keyword>
<reference evidence="5" key="1">
    <citation type="journal article" date="2020" name="mSystems">
        <title>Genome- and Community-Level Interaction Insights into Carbon Utilization and Element Cycling Functions of Hydrothermarchaeota in Hydrothermal Sediment.</title>
        <authorList>
            <person name="Zhou Z."/>
            <person name="Liu Y."/>
            <person name="Xu W."/>
            <person name="Pan J."/>
            <person name="Luo Z.H."/>
            <person name="Li M."/>
        </authorList>
    </citation>
    <scope>NUCLEOTIDE SEQUENCE [LARGE SCALE GENOMIC DNA]</scope>
    <source>
        <strain evidence="6">SpSt-622</strain>
        <strain evidence="5">SpSt-642</strain>
    </source>
</reference>
<evidence type="ECO:0000256" key="3">
    <source>
        <dbReference type="ARBA" id="ARBA00023014"/>
    </source>
</evidence>
<dbReference type="PANTHER" id="PTHR43432">
    <property type="entry name" value="SLR0285 PROTEIN"/>
    <property type="match status" value="1"/>
</dbReference>
<keyword evidence="2" id="KW-0408">Iron</keyword>
<dbReference type="InterPro" id="IPR058240">
    <property type="entry name" value="rSAM_sf"/>
</dbReference>
<dbReference type="EMBL" id="DTBJ01000061">
    <property type="protein sequence ID" value="HGM59395.1"/>
    <property type="molecule type" value="Genomic_DNA"/>
</dbReference>